<sequence length="279" mass="29997">MEAVAVSIVLPSGEVVAQLSVNPQKPVLQLKTQIAGLEGTPVGNQILLLHDKQVDDGDTLDSLDITSSATFILLRRAPLLSGAINREDLDHLLQDNLALQQAIEAYSNDLQYLPADIAAMSRQVMEGLIASGSVPEMPLPEILEDQWKDLLDQTGKARQVAFSRVLRAELEKIAFSVPPGASPGPALPAPAHPRSAPAVLPTPAPAAGRKDPSCYTERLQPDAVHSVQEQGAATADPSLRHVDLPQRVGKPAGPWTGAGQELKEFLHRRWSLCERQDVV</sequence>
<comment type="caution">
    <text evidence="3">The sequence shown here is derived from an EMBL/GenBank/DDBJ whole genome shotgun (WGS) entry which is preliminary data.</text>
</comment>
<gene>
    <name evidence="3" type="primary">Scn10a</name>
    <name evidence="3" type="ORF">SNAT2548_LOCUS9970</name>
</gene>
<name>A0A812L2Z3_9DINO</name>
<dbReference type="Gene3D" id="3.10.20.90">
    <property type="entry name" value="Phosphatidylinositol 3-kinase Catalytic Subunit, Chain A, domain 1"/>
    <property type="match status" value="1"/>
</dbReference>
<dbReference type="SMART" id="SM00213">
    <property type="entry name" value="UBQ"/>
    <property type="match status" value="1"/>
</dbReference>
<evidence type="ECO:0000313" key="3">
    <source>
        <dbReference type="EMBL" id="CAE7234965.1"/>
    </source>
</evidence>
<dbReference type="InterPro" id="IPR029071">
    <property type="entry name" value="Ubiquitin-like_domsf"/>
</dbReference>
<feature type="region of interest" description="Disordered" evidence="1">
    <location>
        <begin position="184"/>
        <end position="246"/>
    </location>
</feature>
<dbReference type="PROSITE" id="PS50053">
    <property type="entry name" value="UBIQUITIN_2"/>
    <property type="match status" value="1"/>
</dbReference>
<evidence type="ECO:0000313" key="4">
    <source>
        <dbReference type="Proteomes" id="UP000604046"/>
    </source>
</evidence>
<reference evidence="3" key="1">
    <citation type="submission" date="2021-02" db="EMBL/GenBank/DDBJ databases">
        <authorList>
            <person name="Dougan E. K."/>
            <person name="Rhodes N."/>
            <person name="Thang M."/>
            <person name="Chan C."/>
        </authorList>
    </citation>
    <scope>NUCLEOTIDE SEQUENCE</scope>
</reference>
<dbReference type="InterPro" id="IPR000626">
    <property type="entry name" value="Ubiquitin-like_dom"/>
</dbReference>
<feature type="compositionally biased region" description="Low complexity" evidence="1">
    <location>
        <begin position="192"/>
        <end position="207"/>
    </location>
</feature>
<proteinExistence type="predicted"/>
<dbReference type="Proteomes" id="UP000604046">
    <property type="component" value="Unassembled WGS sequence"/>
</dbReference>
<dbReference type="OrthoDB" id="10494732at2759"/>
<dbReference type="CDD" id="cd17039">
    <property type="entry name" value="Ubl_ubiquitin_like"/>
    <property type="match status" value="1"/>
</dbReference>
<evidence type="ECO:0000259" key="2">
    <source>
        <dbReference type="PROSITE" id="PS50053"/>
    </source>
</evidence>
<dbReference type="AlphaFoldDB" id="A0A812L2Z3"/>
<dbReference type="Pfam" id="PF00240">
    <property type="entry name" value="ubiquitin"/>
    <property type="match status" value="1"/>
</dbReference>
<keyword evidence="4" id="KW-1185">Reference proteome</keyword>
<organism evidence="3 4">
    <name type="scientific">Symbiodinium natans</name>
    <dbReference type="NCBI Taxonomy" id="878477"/>
    <lineage>
        <taxon>Eukaryota</taxon>
        <taxon>Sar</taxon>
        <taxon>Alveolata</taxon>
        <taxon>Dinophyceae</taxon>
        <taxon>Suessiales</taxon>
        <taxon>Symbiodiniaceae</taxon>
        <taxon>Symbiodinium</taxon>
    </lineage>
</organism>
<dbReference type="EMBL" id="CAJNDS010000802">
    <property type="protein sequence ID" value="CAE7234965.1"/>
    <property type="molecule type" value="Genomic_DNA"/>
</dbReference>
<protein>
    <submittedName>
        <fullName evidence="3">Scn10a protein</fullName>
    </submittedName>
</protein>
<evidence type="ECO:0000256" key="1">
    <source>
        <dbReference type="SAM" id="MobiDB-lite"/>
    </source>
</evidence>
<accession>A0A812L2Z3</accession>
<dbReference type="SUPFAM" id="SSF54236">
    <property type="entry name" value="Ubiquitin-like"/>
    <property type="match status" value="1"/>
</dbReference>
<feature type="domain" description="Ubiquitin-like" evidence="2">
    <location>
        <begin position="4"/>
        <end position="76"/>
    </location>
</feature>